<keyword evidence="1" id="KW-0812">Transmembrane</keyword>
<organism evidence="2 3">
    <name type="scientific">Actinokineospora bangkokensis</name>
    <dbReference type="NCBI Taxonomy" id="1193682"/>
    <lineage>
        <taxon>Bacteria</taxon>
        <taxon>Bacillati</taxon>
        <taxon>Actinomycetota</taxon>
        <taxon>Actinomycetes</taxon>
        <taxon>Pseudonocardiales</taxon>
        <taxon>Pseudonocardiaceae</taxon>
        <taxon>Actinokineospora</taxon>
    </lineage>
</organism>
<dbReference type="OrthoDB" id="3831145at2"/>
<feature type="transmembrane region" description="Helical" evidence="1">
    <location>
        <begin position="137"/>
        <end position="158"/>
    </location>
</feature>
<dbReference type="RefSeq" id="WP_075977404.1">
    <property type="nucleotide sequence ID" value="NZ_MKQR01000026.1"/>
</dbReference>
<reference evidence="2 3" key="1">
    <citation type="submission" date="2016-10" db="EMBL/GenBank/DDBJ databases">
        <title>The Draft Genome Sequence of Actinokineospora bangkokensis 44EHWT reveals the biosynthetic pathway of antifungal compounds Thailandins with unusual extender unit butylmalonyl-CoA.</title>
        <authorList>
            <person name="Greule A."/>
            <person name="Intra B."/>
            <person name="Flemming S."/>
            <person name="Rommel M.G."/>
            <person name="Panbangred W."/>
            <person name="Bechthold A."/>
        </authorList>
    </citation>
    <scope>NUCLEOTIDE SEQUENCE [LARGE SCALE GENOMIC DNA]</scope>
    <source>
        <strain evidence="2 3">44EHW</strain>
    </source>
</reference>
<evidence type="ECO:0000256" key="1">
    <source>
        <dbReference type="SAM" id="Phobius"/>
    </source>
</evidence>
<dbReference type="Proteomes" id="UP000186040">
    <property type="component" value="Unassembled WGS sequence"/>
</dbReference>
<evidence type="ECO:0000313" key="3">
    <source>
        <dbReference type="Proteomes" id="UP000186040"/>
    </source>
</evidence>
<gene>
    <name evidence="2" type="ORF">BJP25_29530</name>
</gene>
<dbReference type="STRING" id="1193682.BJP25_29530"/>
<evidence type="ECO:0000313" key="2">
    <source>
        <dbReference type="EMBL" id="OLR90735.1"/>
    </source>
</evidence>
<keyword evidence="1" id="KW-0472">Membrane</keyword>
<keyword evidence="3" id="KW-1185">Reference proteome</keyword>
<dbReference type="EMBL" id="MKQR01000026">
    <property type="protein sequence ID" value="OLR90735.1"/>
    <property type="molecule type" value="Genomic_DNA"/>
</dbReference>
<feature type="transmembrane region" description="Helical" evidence="1">
    <location>
        <begin position="114"/>
        <end position="131"/>
    </location>
</feature>
<evidence type="ECO:0008006" key="4">
    <source>
        <dbReference type="Google" id="ProtNLM"/>
    </source>
</evidence>
<accession>A0A1Q9LFF5</accession>
<feature type="transmembrane region" description="Helical" evidence="1">
    <location>
        <begin position="84"/>
        <end position="102"/>
    </location>
</feature>
<sequence length="169" mass="18294">MTHPDRFEPMPPVQPADVDPPRPRAVTVSFVLWVVNAGLWILSAAIVIALGSDALRQVLRESSTATGQPLSEAQLDTAVTSAQVFTGVFAGLILALTLFFGLKMRAGRNWARTTLTVLGVIYTLYLLYTLATGAAGLVDMVIIVCEVAVVGTAVYLMWQAEARPYFARR</sequence>
<feature type="transmembrane region" description="Helical" evidence="1">
    <location>
        <begin position="30"/>
        <end position="50"/>
    </location>
</feature>
<protein>
    <recommendedName>
        <fullName evidence="4">DUF2127 domain-containing protein</fullName>
    </recommendedName>
</protein>
<proteinExistence type="predicted"/>
<keyword evidence="1" id="KW-1133">Transmembrane helix</keyword>
<name>A0A1Q9LFF5_9PSEU</name>
<dbReference type="AlphaFoldDB" id="A0A1Q9LFF5"/>
<comment type="caution">
    <text evidence="2">The sequence shown here is derived from an EMBL/GenBank/DDBJ whole genome shotgun (WGS) entry which is preliminary data.</text>
</comment>